<sequence length="166" mass="17958">MIEIYKGDITKLAVDAIVNAANNTLLGGGGVDGAIHRAAGRALLEECRTLGGCATGEAKITKGYNLPAKWVIHTVGPVYFSSQKDKPALLSSCYRNSMRLAHENGIKSIAFPSISTGVYSYPVKEAVKIAVAQVKKSLVEYPDIEKVIFVCFDEEVYDAYRKELGV</sequence>
<dbReference type="Gene3D" id="3.40.220.10">
    <property type="entry name" value="Leucine Aminopeptidase, subunit E, domain 1"/>
    <property type="match status" value="1"/>
</dbReference>
<name>A0A9D9E4X4_9BACT</name>
<dbReference type="CDD" id="cd02908">
    <property type="entry name" value="Macro_OAADPr_deacetylase"/>
    <property type="match status" value="1"/>
</dbReference>
<dbReference type="NCBIfam" id="NF001664">
    <property type="entry name" value="PRK00431.1-6"/>
    <property type="match status" value="1"/>
</dbReference>
<dbReference type="PANTHER" id="PTHR11106:SF27">
    <property type="entry name" value="MACRO DOMAIN-CONTAINING PROTEIN"/>
    <property type="match status" value="1"/>
</dbReference>
<protein>
    <submittedName>
        <fullName evidence="2">O-acetyl-ADP-ribose deacetylase</fullName>
    </submittedName>
</protein>
<dbReference type="Proteomes" id="UP000823636">
    <property type="component" value="Unassembled WGS sequence"/>
</dbReference>
<feature type="domain" description="Macro" evidence="1">
    <location>
        <begin position="1"/>
        <end position="166"/>
    </location>
</feature>
<evidence type="ECO:0000259" key="1">
    <source>
        <dbReference type="PROSITE" id="PS51154"/>
    </source>
</evidence>
<dbReference type="PROSITE" id="PS51154">
    <property type="entry name" value="MACRO"/>
    <property type="match status" value="1"/>
</dbReference>
<dbReference type="InterPro" id="IPR043472">
    <property type="entry name" value="Macro_dom-like"/>
</dbReference>
<organism evidence="2 3">
    <name type="scientific">Candidatus Caccoplasma merdipullorum</name>
    <dbReference type="NCBI Taxonomy" id="2840718"/>
    <lineage>
        <taxon>Bacteria</taxon>
        <taxon>Pseudomonadati</taxon>
        <taxon>Bacteroidota</taxon>
        <taxon>Bacteroidia</taxon>
        <taxon>Bacteroidales</taxon>
        <taxon>Bacteroidaceae</taxon>
        <taxon>Bacteroidaceae incertae sedis</taxon>
        <taxon>Candidatus Caccoplasma</taxon>
    </lineage>
</organism>
<accession>A0A9D9E4X4</accession>
<dbReference type="Pfam" id="PF01661">
    <property type="entry name" value="Macro"/>
    <property type="match status" value="1"/>
</dbReference>
<evidence type="ECO:0000313" key="2">
    <source>
        <dbReference type="EMBL" id="MBO8437995.1"/>
    </source>
</evidence>
<gene>
    <name evidence="2" type="ORF">IAC54_03730</name>
</gene>
<dbReference type="GO" id="GO:0019213">
    <property type="term" value="F:deacetylase activity"/>
    <property type="evidence" value="ECO:0007669"/>
    <property type="project" value="TreeGrafter"/>
</dbReference>
<dbReference type="SMART" id="SM00506">
    <property type="entry name" value="A1pp"/>
    <property type="match status" value="1"/>
</dbReference>
<proteinExistence type="predicted"/>
<dbReference type="InterPro" id="IPR002589">
    <property type="entry name" value="Macro_dom"/>
</dbReference>
<reference evidence="2" key="2">
    <citation type="journal article" date="2021" name="PeerJ">
        <title>Extensive microbial diversity within the chicken gut microbiome revealed by metagenomics and culture.</title>
        <authorList>
            <person name="Gilroy R."/>
            <person name="Ravi A."/>
            <person name="Getino M."/>
            <person name="Pursley I."/>
            <person name="Horton D.L."/>
            <person name="Alikhan N.F."/>
            <person name="Baker D."/>
            <person name="Gharbi K."/>
            <person name="Hall N."/>
            <person name="Watson M."/>
            <person name="Adriaenssens E.M."/>
            <person name="Foster-Nyarko E."/>
            <person name="Jarju S."/>
            <person name="Secka A."/>
            <person name="Antonio M."/>
            <person name="Oren A."/>
            <person name="Chaudhuri R.R."/>
            <person name="La Ragione R."/>
            <person name="Hildebrand F."/>
            <person name="Pallen M.J."/>
        </authorList>
    </citation>
    <scope>NUCLEOTIDE SEQUENCE</scope>
    <source>
        <strain evidence="2">G3-4614</strain>
    </source>
</reference>
<comment type="caution">
    <text evidence="2">The sequence shown here is derived from an EMBL/GenBank/DDBJ whole genome shotgun (WGS) entry which is preliminary data.</text>
</comment>
<dbReference type="PANTHER" id="PTHR11106">
    <property type="entry name" value="GANGLIOSIDE INDUCED DIFFERENTIATION ASSOCIATED PROTEIN 2-RELATED"/>
    <property type="match status" value="1"/>
</dbReference>
<evidence type="ECO:0000313" key="3">
    <source>
        <dbReference type="Proteomes" id="UP000823636"/>
    </source>
</evidence>
<dbReference type="AlphaFoldDB" id="A0A9D9E4X4"/>
<dbReference type="EMBL" id="JADIMW010000036">
    <property type="protein sequence ID" value="MBO8437995.1"/>
    <property type="molecule type" value="Genomic_DNA"/>
</dbReference>
<reference evidence="2" key="1">
    <citation type="submission" date="2020-10" db="EMBL/GenBank/DDBJ databases">
        <authorList>
            <person name="Gilroy R."/>
        </authorList>
    </citation>
    <scope>NUCLEOTIDE SEQUENCE</scope>
    <source>
        <strain evidence="2">G3-4614</strain>
    </source>
</reference>
<dbReference type="SUPFAM" id="SSF52949">
    <property type="entry name" value="Macro domain-like"/>
    <property type="match status" value="1"/>
</dbReference>